<keyword evidence="4" id="KW-1185">Reference proteome</keyword>
<evidence type="ECO:0000256" key="2">
    <source>
        <dbReference type="SAM" id="SignalP"/>
    </source>
</evidence>
<gene>
    <name evidence="3" type="ORF">F511_40302</name>
</gene>
<dbReference type="AlphaFoldDB" id="A0A2Z7B7N8"/>
<feature type="signal peptide" evidence="2">
    <location>
        <begin position="1"/>
        <end position="17"/>
    </location>
</feature>
<keyword evidence="2" id="KW-0732">Signal</keyword>
<accession>A0A2Z7B7N8</accession>
<feature type="chain" id="PRO_5016441207" evidence="2">
    <location>
        <begin position="18"/>
        <end position="173"/>
    </location>
</feature>
<dbReference type="EMBL" id="KV010309">
    <property type="protein sequence ID" value="KZV27755.1"/>
    <property type="molecule type" value="Genomic_DNA"/>
</dbReference>
<name>A0A2Z7B7N8_9LAMI</name>
<evidence type="ECO:0000313" key="4">
    <source>
        <dbReference type="Proteomes" id="UP000250235"/>
    </source>
</evidence>
<protein>
    <submittedName>
        <fullName evidence="3">Protein ATSYTF</fullName>
    </submittedName>
</protein>
<dbReference type="Proteomes" id="UP000250235">
    <property type="component" value="Unassembled WGS sequence"/>
</dbReference>
<sequence>MLTWITVVGVLVAMVLHQISRNSVCGNCCAEYRGCEGERQYRTLISLLGFVIGVEFNVRLLLTTRRIGEMRVRNHCSPSHPANNSLQERYKMEELLERSPTLPRTNQTTASNDGNSPEKLTVNSALGFEKQSDLTKRRRTAYVIKSASSWSPKTIGWFLSSEILPKAGTSRDI</sequence>
<organism evidence="3 4">
    <name type="scientific">Dorcoceras hygrometricum</name>
    <dbReference type="NCBI Taxonomy" id="472368"/>
    <lineage>
        <taxon>Eukaryota</taxon>
        <taxon>Viridiplantae</taxon>
        <taxon>Streptophyta</taxon>
        <taxon>Embryophyta</taxon>
        <taxon>Tracheophyta</taxon>
        <taxon>Spermatophyta</taxon>
        <taxon>Magnoliopsida</taxon>
        <taxon>eudicotyledons</taxon>
        <taxon>Gunneridae</taxon>
        <taxon>Pentapetalae</taxon>
        <taxon>asterids</taxon>
        <taxon>lamiids</taxon>
        <taxon>Lamiales</taxon>
        <taxon>Gesneriaceae</taxon>
        <taxon>Didymocarpoideae</taxon>
        <taxon>Trichosporeae</taxon>
        <taxon>Loxocarpinae</taxon>
        <taxon>Dorcoceras</taxon>
    </lineage>
</organism>
<proteinExistence type="predicted"/>
<feature type="compositionally biased region" description="Polar residues" evidence="1">
    <location>
        <begin position="102"/>
        <end position="115"/>
    </location>
</feature>
<feature type="region of interest" description="Disordered" evidence="1">
    <location>
        <begin position="97"/>
        <end position="120"/>
    </location>
</feature>
<evidence type="ECO:0000313" key="3">
    <source>
        <dbReference type="EMBL" id="KZV27755.1"/>
    </source>
</evidence>
<evidence type="ECO:0000256" key="1">
    <source>
        <dbReference type="SAM" id="MobiDB-lite"/>
    </source>
</evidence>
<reference evidence="3 4" key="1">
    <citation type="journal article" date="2015" name="Proc. Natl. Acad. Sci. U.S.A.">
        <title>The resurrection genome of Boea hygrometrica: A blueprint for survival of dehydration.</title>
        <authorList>
            <person name="Xiao L."/>
            <person name="Yang G."/>
            <person name="Zhang L."/>
            <person name="Yang X."/>
            <person name="Zhao S."/>
            <person name="Ji Z."/>
            <person name="Zhou Q."/>
            <person name="Hu M."/>
            <person name="Wang Y."/>
            <person name="Chen M."/>
            <person name="Xu Y."/>
            <person name="Jin H."/>
            <person name="Xiao X."/>
            <person name="Hu G."/>
            <person name="Bao F."/>
            <person name="Hu Y."/>
            <person name="Wan P."/>
            <person name="Li L."/>
            <person name="Deng X."/>
            <person name="Kuang T."/>
            <person name="Xiang C."/>
            <person name="Zhu J.K."/>
            <person name="Oliver M.J."/>
            <person name="He Y."/>
        </authorList>
    </citation>
    <scope>NUCLEOTIDE SEQUENCE [LARGE SCALE GENOMIC DNA]</scope>
    <source>
        <strain evidence="4">cv. XS01</strain>
    </source>
</reference>